<dbReference type="Gene3D" id="1.10.443.10">
    <property type="entry name" value="Intergrase catalytic core"/>
    <property type="match status" value="1"/>
</dbReference>
<comment type="caution">
    <text evidence="6">The sequence shown here is derived from an EMBL/GenBank/DDBJ whole genome shotgun (WGS) entry which is preliminary data.</text>
</comment>
<evidence type="ECO:0000256" key="3">
    <source>
        <dbReference type="ARBA" id="ARBA00023125"/>
    </source>
</evidence>
<dbReference type="InterPro" id="IPR011010">
    <property type="entry name" value="DNA_brk_join_enz"/>
</dbReference>
<dbReference type="InterPro" id="IPR002104">
    <property type="entry name" value="Integrase_catalytic"/>
</dbReference>
<evidence type="ECO:0000313" key="7">
    <source>
        <dbReference type="Proteomes" id="UP001597474"/>
    </source>
</evidence>
<dbReference type="PANTHER" id="PTHR30349:SF41">
    <property type="entry name" value="INTEGRASE_RECOMBINASE PROTEIN MJ0367-RELATED"/>
    <property type="match status" value="1"/>
</dbReference>
<proteinExistence type="inferred from homology"/>
<evidence type="ECO:0000256" key="4">
    <source>
        <dbReference type="ARBA" id="ARBA00023172"/>
    </source>
</evidence>
<keyword evidence="7" id="KW-1185">Reference proteome</keyword>
<evidence type="ECO:0000256" key="1">
    <source>
        <dbReference type="ARBA" id="ARBA00008857"/>
    </source>
</evidence>
<dbReference type="SUPFAM" id="SSF56349">
    <property type="entry name" value="DNA breaking-rejoining enzymes"/>
    <property type="match status" value="1"/>
</dbReference>
<keyword evidence="2" id="KW-0229">DNA integration</keyword>
<keyword evidence="4" id="KW-0233">DNA recombination</keyword>
<dbReference type="Pfam" id="PF00589">
    <property type="entry name" value="Phage_integrase"/>
    <property type="match status" value="1"/>
</dbReference>
<evidence type="ECO:0000313" key="6">
    <source>
        <dbReference type="EMBL" id="MFD2741727.1"/>
    </source>
</evidence>
<reference evidence="7" key="1">
    <citation type="journal article" date="2019" name="Int. J. Syst. Evol. Microbiol.">
        <title>The Global Catalogue of Microorganisms (GCM) 10K type strain sequencing project: providing services to taxonomists for standard genome sequencing and annotation.</title>
        <authorList>
            <consortium name="The Broad Institute Genomics Platform"/>
            <consortium name="The Broad Institute Genome Sequencing Center for Infectious Disease"/>
            <person name="Wu L."/>
            <person name="Ma J."/>
        </authorList>
    </citation>
    <scope>NUCLEOTIDE SEQUENCE [LARGE SCALE GENOMIC DNA]</scope>
    <source>
        <strain evidence="7">TISTR 2562</strain>
    </source>
</reference>
<name>A0ABW5U8F8_9RHOB</name>
<dbReference type="InterPro" id="IPR013762">
    <property type="entry name" value="Integrase-like_cat_sf"/>
</dbReference>
<keyword evidence="3" id="KW-0238">DNA-binding</keyword>
<gene>
    <name evidence="6" type="primary">xerC</name>
    <name evidence="6" type="ORF">ACFSUD_19420</name>
</gene>
<comment type="similarity">
    <text evidence="1">Belongs to the 'phage' integrase family.</text>
</comment>
<dbReference type="EMBL" id="JBHUMP010000051">
    <property type="protein sequence ID" value="MFD2741727.1"/>
    <property type="molecule type" value="Genomic_DNA"/>
</dbReference>
<dbReference type="Proteomes" id="UP001597474">
    <property type="component" value="Unassembled WGS sequence"/>
</dbReference>
<dbReference type="RefSeq" id="WP_386376154.1">
    <property type="nucleotide sequence ID" value="NZ_JBHUMP010000051.1"/>
</dbReference>
<dbReference type="PANTHER" id="PTHR30349">
    <property type="entry name" value="PHAGE INTEGRASE-RELATED"/>
    <property type="match status" value="1"/>
</dbReference>
<evidence type="ECO:0000256" key="2">
    <source>
        <dbReference type="ARBA" id="ARBA00022908"/>
    </source>
</evidence>
<organism evidence="6 7">
    <name type="scientific">Sulfitobacter aestuarii</name>
    <dbReference type="NCBI Taxonomy" id="2161676"/>
    <lineage>
        <taxon>Bacteria</taxon>
        <taxon>Pseudomonadati</taxon>
        <taxon>Pseudomonadota</taxon>
        <taxon>Alphaproteobacteria</taxon>
        <taxon>Rhodobacterales</taxon>
        <taxon>Roseobacteraceae</taxon>
        <taxon>Sulfitobacter</taxon>
    </lineage>
</organism>
<accession>A0ABW5U8F8</accession>
<sequence length="435" mass="48648">MQTALLRFVHFLNRMGVAPDDVAADHALAYREALAANEISKNPDTSYRAAVNGWNLAIRRVPGWPETPIALPSRQKKIQLLPESLSPLFIVDLDALMARLGMCDPLSDGGRNRALRPATLKQYRRQLMRFASELVSSGVAPHEITSVAALLTPAMAERGLRQMLSRTDGKSSRQISEMAGLLRNIANILDLPEEMRKEVRELAGKVAHPKQTGMTEKNRTRLRVLQDPDHQLRLLLLPARIFSRETGKQKPYYAALAHEDALAIAILLVCPLRIGSLVRLELERHVQRPGDGRVYLVLAEEDTKTGRSIEFELPPAVVEMLDKHLATRVPHMCPAGTRYLFPQRTGHRAVDAAALAGRIKKRIWKETGLVVNAHLFRHFAVMLWLDANPGGYEVAARLLGHSELSHTIRLYSGMETRSATRAYAELIGRKMRGPR</sequence>
<dbReference type="PROSITE" id="PS51898">
    <property type="entry name" value="TYR_RECOMBINASE"/>
    <property type="match status" value="1"/>
</dbReference>
<evidence type="ECO:0000259" key="5">
    <source>
        <dbReference type="PROSITE" id="PS51898"/>
    </source>
</evidence>
<feature type="domain" description="Tyr recombinase" evidence="5">
    <location>
        <begin position="221"/>
        <end position="425"/>
    </location>
</feature>
<dbReference type="InterPro" id="IPR050090">
    <property type="entry name" value="Tyrosine_recombinase_XerCD"/>
</dbReference>
<protein>
    <submittedName>
        <fullName evidence="6">Tyrosine recombinase XerC</fullName>
    </submittedName>
</protein>